<dbReference type="Pfam" id="PF00097">
    <property type="entry name" value="zf-C3HC4"/>
    <property type="match status" value="1"/>
</dbReference>
<dbReference type="Proteomes" id="UP000030746">
    <property type="component" value="Unassembled WGS sequence"/>
</dbReference>
<keyword evidence="3" id="KW-0862">Zinc</keyword>
<dbReference type="KEGG" id="lgi:LOTGIDRAFT_161808"/>
<dbReference type="OrthoDB" id="6040932at2759"/>
<dbReference type="OMA" id="NHNEENT"/>
<dbReference type="SUPFAM" id="SSF57850">
    <property type="entry name" value="RING/U-box"/>
    <property type="match status" value="1"/>
</dbReference>
<evidence type="ECO:0000256" key="3">
    <source>
        <dbReference type="ARBA" id="ARBA00022833"/>
    </source>
</evidence>
<protein>
    <recommendedName>
        <fullName evidence="5">RING-type domain-containing protein</fullName>
    </recommendedName>
</protein>
<dbReference type="PROSITE" id="PS00518">
    <property type="entry name" value="ZF_RING_1"/>
    <property type="match status" value="1"/>
</dbReference>
<keyword evidence="7" id="KW-1185">Reference proteome</keyword>
<dbReference type="GeneID" id="20238784"/>
<dbReference type="EMBL" id="KB201931">
    <property type="protein sequence ID" value="ESO93251.1"/>
    <property type="molecule type" value="Genomic_DNA"/>
</dbReference>
<dbReference type="GO" id="GO:0008270">
    <property type="term" value="F:zinc ion binding"/>
    <property type="evidence" value="ECO:0007669"/>
    <property type="project" value="UniProtKB-KW"/>
</dbReference>
<reference evidence="6 7" key="1">
    <citation type="journal article" date="2013" name="Nature">
        <title>Insights into bilaterian evolution from three spiralian genomes.</title>
        <authorList>
            <person name="Simakov O."/>
            <person name="Marletaz F."/>
            <person name="Cho S.J."/>
            <person name="Edsinger-Gonzales E."/>
            <person name="Havlak P."/>
            <person name="Hellsten U."/>
            <person name="Kuo D.H."/>
            <person name="Larsson T."/>
            <person name="Lv J."/>
            <person name="Arendt D."/>
            <person name="Savage R."/>
            <person name="Osoegawa K."/>
            <person name="de Jong P."/>
            <person name="Grimwood J."/>
            <person name="Chapman J.A."/>
            <person name="Shapiro H."/>
            <person name="Aerts A."/>
            <person name="Otillar R.P."/>
            <person name="Terry A.Y."/>
            <person name="Boore J.L."/>
            <person name="Grigoriev I.V."/>
            <person name="Lindberg D.R."/>
            <person name="Seaver E.C."/>
            <person name="Weisblat D.A."/>
            <person name="Putnam N.H."/>
            <person name="Rokhsar D.S."/>
        </authorList>
    </citation>
    <scope>NUCLEOTIDE SEQUENCE [LARGE SCALE GENOMIC DNA]</scope>
</reference>
<evidence type="ECO:0000313" key="7">
    <source>
        <dbReference type="Proteomes" id="UP000030746"/>
    </source>
</evidence>
<dbReference type="HOGENOM" id="CLU_903956_0_0_1"/>
<keyword evidence="1" id="KW-0479">Metal-binding</keyword>
<evidence type="ECO:0000259" key="5">
    <source>
        <dbReference type="PROSITE" id="PS50089"/>
    </source>
</evidence>
<organism evidence="6 7">
    <name type="scientific">Lottia gigantea</name>
    <name type="common">Giant owl limpet</name>
    <dbReference type="NCBI Taxonomy" id="225164"/>
    <lineage>
        <taxon>Eukaryota</taxon>
        <taxon>Metazoa</taxon>
        <taxon>Spiralia</taxon>
        <taxon>Lophotrochozoa</taxon>
        <taxon>Mollusca</taxon>
        <taxon>Gastropoda</taxon>
        <taxon>Patellogastropoda</taxon>
        <taxon>Lottioidea</taxon>
        <taxon>Lottiidae</taxon>
        <taxon>Lottia</taxon>
    </lineage>
</organism>
<accession>V4AIF5</accession>
<dbReference type="STRING" id="225164.V4AIF5"/>
<evidence type="ECO:0000256" key="1">
    <source>
        <dbReference type="ARBA" id="ARBA00022723"/>
    </source>
</evidence>
<dbReference type="Gene3D" id="3.30.40.10">
    <property type="entry name" value="Zinc/RING finger domain, C3HC4 (zinc finger)"/>
    <property type="match status" value="1"/>
</dbReference>
<evidence type="ECO:0000256" key="2">
    <source>
        <dbReference type="ARBA" id="ARBA00022771"/>
    </source>
</evidence>
<dbReference type="InterPro" id="IPR001841">
    <property type="entry name" value="Znf_RING"/>
</dbReference>
<proteinExistence type="predicted"/>
<sequence length="308" mass="35843">MASSTGRMKLYDINENKREDTEYYRTVEEGRAPDSFPCGHVLCHHCMREFIKPKMTKITCPVCSYSTDVNVPVDNYSLAYAEDELPNITLMSNFDNVVKKFNGINNTLRRLKQENVQSRSMAMTYTNNHCDNCHEQHGTLKVLQEFNQLTVQHERPIGWNPYFYRLMQGHVVTSFYSKVNSACICVPCSYKELRDSQKFKELEFMPDREAIARPETTLAEVGKIIARDIAPVMCLQGKNVIEIDHKIRLRERADRFDFFDTTDTIEHMVKQQEESIIRAASKQIQDTGRLYHVHDSSEITYNKDETEL</sequence>
<dbReference type="InterPro" id="IPR013083">
    <property type="entry name" value="Znf_RING/FYVE/PHD"/>
</dbReference>
<dbReference type="RefSeq" id="XP_009055952.1">
    <property type="nucleotide sequence ID" value="XM_009057704.1"/>
</dbReference>
<dbReference type="PROSITE" id="PS50089">
    <property type="entry name" value="ZF_RING_2"/>
    <property type="match status" value="1"/>
</dbReference>
<name>V4AIF5_LOTGI</name>
<evidence type="ECO:0000256" key="4">
    <source>
        <dbReference type="PROSITE-ProRule" id="PRU00175"/>
    </source>
</evidence>
<dbReference type="AlphaFoldDB" id="V4AIF5"/>
<dbReference type="InterPro" id="IPR017907">
    <property type="entry name" value="Znf_RING_CS"/>
</dbReference>
<keyword evidence="2 4" id="KW-0863">Zinc-finger</keyword>
<feature type="domain" description="RING-type" evidence="5">
    <location>
        <begin position="37"/>
        <end position="64"/>
    </location>
</feature>
<dbReference type="CTD" id="20238784"/>
<evidence type="ECO:0000313" key="6">
    <source>
        <dbReference type="EMBL" id="ESO93251.1"/>
    </source>
</evidence>
<dbReference type="InterPro" id="IPR018957">
    <property type="entry name" value="Znf_C3HC4_RING-type"/>
</dbReference>
<gene>
    <name evidence="6" type="ORF">LOTGIDRAFT_161808</name>
</gene>